<keyword evidence="8" id="KW-0479">Metal-binding</keyword>
<evidence type="ECO:0000256" key="10">
    <source>
        <dbReference type="ARBA" id="ARBA00022927"/>
    </source>
</evidence>
<reference evidence="17 18" key="1">
    <citation type="submission" date="2015-05" db="EMBL/GenBank/DDBJ databases">
        <title>Genome sequencing and analysis of members of genus Stenotrophomonas.</title>
        <authorList>
            <person name="Patil P.P."/>
            <person name="Midha S."/>
            <person name="Patil P.B."/>
        </authorList>
    </citation>
    <scope>NUCLEOTIDE SEQUENCE [LARGE SCALE GENOMIC DNA]</scope>
    <source>
        <strain evidence="17 18">DSM 24757</strain>
    </source>
</reference>
<evidence type="ECO:0000256" key="5">
    <source>
        <dbReference type="ARBA" id="ARBA00022475"/>
    </source>
</evidence>
<evidence type="ECO:0000256" key="9">
    <source>
        <dbReference type="ARBA" id="ARBA00022837"/>
    </source>
</evidence>
<keyword evidence="18" id="KW-1185">Reference proteome</keyword>
<evidence type="ECO:0000259" key="16">
    <source>
        <dbReference type="Pfam" id="PF00482"/>
    </source>
</evidence>
<protein>
    <recommendedName>
        <fullName evidence="13">General secretion pathway protein F</fullName>
    </recommendedName>
</protein>
<dbReference type="FunFam" id="1.20.81.30:FF:000001">
    <property type="entry name" value="Type II secretion system protein F"/>
    <property type="match status" value="2"/>
</dbReference>
<dbReference type="InterPro" id="IPR018076">
    <property type="entry name" value="T2SS_GspF_dom"/>
</dbReference>
<comment type="caution">
    <text evidence="17">The sequence shown here is derived from an EMBL/GenBank/DDBJ whole genome shotgun (WGS) entry which is preliminary data.</text>
</comment>
<evidence type="ECO:0000256" key="6">
    <source>
        <dbReference type="ARBA" id="ARBA00022519"/>
    </source>
</evidence>
<evidence type="ECO:0000313" key="18">
    <source>
        <dbReference type="Proteomes" id="UP000050956"/>
    </source>
</evidence>
<keyword evidence="11 15" id="KW-1133">Transmembrane helix</keyword>
<feature type="transmembrane region" description="Helical" evidence="15">
    <location>
        <begin position="165"/>
        <end position="186"/>
    </location>
</feature>
<dbReference type="PATRIC" id="fig|336566.3.peg.3044"/>
<feature type="transmembrane region" description="Helical" evidence="15">
    <location>
        <begin position="360"/>
        <end position="391"/>
    </location>
</feature>
<keyword evidence="10" id="KW-0653">Protein transport</keyword>
<dbReference type="PANTHER" id="PTHR30012">
    <property type="entry name" value="GENERAL SECRETION PATHWAY PROTEIN"/>
    <property type="match status" value="1"/>
</dbReference>
<evidence type="ECO:0000256" key="4">
    <source>
        <dbReference type="ARBA" id="ARBA00022448"/>
    </source>
</evidence>
<dbReference type="InterPro" id="IPR003004">
    <property type="entry name" value="GspF/PilC"/>
</dbReference>
<gene>
    <name evidence="17" type="ORF">ABB30_03075</name>
</gene>
<feature type="domain" description="Type II secretion system protein GspF" evidence="16">
    <location>
        <begin position="66"/>
        <end position="187"/>
    </location>
</feature>
<dbReference type="PROSITE" id="PS00874">
    <property type="entry name" value="T2SP_F"/>
    <property type="match status" value="1"/>
</dbReference>
<keyword evidence="5" id="KW-1003">Cell membrane</keyword>
<dbReference type="GO" id="GO:0005886">
    <property type="term" value="C:plasma membrane"/>
    <property type="evidence" value="ECO:0007669"/>
    <property type="project" value="UniProtKB-SubCell"/>
</dbReference>
<comment type="subcellular location">
    <subcellularLocation>
        <location evidence="2 14">Cell inner membrane</location>
        <topology evidence="2 14">Multi-pass membrane protein</topology>
    </subcellularLocation>
</comment>
<evidence type="ECO:0000256" key="11">
    <source>
        <dbReference type="ARBA" id="ARBA00022989"/>
    </source>
</evidence>
<dbReference type="EMBL" id="LDJM01000008">
    <property type="protein sequence ID" value="KRG78760.1"/>
    <property type="molecule type" value="Genomic_DNA"/>
</dbReference>
<dbReference type="PRINTS" id="PR00812">
    <property type="entry name" value="BCTERIALGSPF"/>
</dbReference>
<evidence type="ECO:0000256" key="12">
    <source>
        <dbReference type="ARBA" id="ARBA00023136"/>
    </source>
</evidence>
<feature type="transmembrane region" description="Helical" evidence="15">
    <location>
        <begin position="206"/>
        <end position="233"/>
    </location>
</feature>
<dbReference type="InterPro" id="IPR011850">
    <property type="entry name" value="T2SS_GspF"/>
</dbReference>
<proteinExistence type="inferred from homology"/>
<evidence type="ECO:0000256" key="2">
    <source>
        <dbReference type="ARBA" id="ARBA00004429"/>
    </source>
</evidence>
<evidence type="ECO:0000256" key="7">
    <source>
        <dbReference type="ARBA" id="ARBA00022692"/>
    </source>
</evidence>
<dbReference type="InterPro" id="IPR042094">
    <property type="entry name" value="T2SS_GspF_sf"/>
</dbReference>
<dbReference type="OrthoDB" id="9805682at2"/>
<evidence type="ECO:0000313" key="17">
    <source>
        <dbReference type="EMBL" id="KRG78760.1"/>
    </source>
</evidence>
<evidence type="ECO:0000256" key="1">
    <source>
        <dbReference type="ARBA" id="ARBA00002684"/>
    </source>
</evidence>
<dbReference type="GO" id="GO:0015628">
    <property type="term" value="P:protein secretion by the type II secretion system"/>
    <property type="evidence" value="ECO:0007669"/>
    <property type="project" value="InterPro"/>
</dbReference>
<keyword evidence="7 14" id="KW-0812">Transmembrane</keyword>
<sequence length="397" mass="42717">MSAWRYRALAADGRSANGVIQADSARSARQQLRERGLSPLQLEAVQADAQGRRWQRISSAELCLLTRELATLIQAAVPVEQALQVVAQQSRRERVRSLLLGVREAVLQGQGLAAALARYPHSFPAMYRHTVAAGERGQLGRVLEQLADHVEQAEQARQRLQVAMVYPAILVLVSLAVVAFLLGHVVPSVIGVFTSSGQALPLPTRILLGASAALQAGWIWLLLAVAGLGYALYRLRRQPHWRLRMDAALLRLPVLGALLRQGDSTRFTATLAILESSGVPLVDALAIATRVVGNASLQAGLTRAAERVRQGSGLAVALQAHAPLQPMLMHLIGAGESSGRLGQMLQRGAQQQQQALNSRIGLLVGLFEPLVLVVMGSLVLLIVLAVVLPIIRLNQMV</sequence>
<evidence type="ECO:0000256" key="13">
    <source>
        <dbReference type="ARBA" id="ARBA00030750"/>
    </source>
</evidence>
<evidence type="ECO:0000256" key="15">
    <source>
        <dbReference type="SAM" id="Phobius"/>
    </source>
</evidence>
<dbReference type="GO" id="GO:0015627">
    <property type="term" value="C:type II protein secretion system complex"/>
    <property type="evidence" value="ECO:0007669"/>
    <property type="project" value="InterPro"/>
</dbReference>
<name>A0A0R0DM92_9GAMM</name>
<dbReference type="Gene3D" id="1.20.81.30">
    <property type="entry name" value="Type II secretion system (T2SS), domain F"/>
    <property type="match status" value="2"/>
</dbReference>
<evidence type="ECO:0000256" key="3">
    <source>
        <dbReference type="ARBA" id="ARBA00005745"/>
    </source>
</evidence>
<dbReference type="Proteomes" id="UP000050956">
    <property type="component" value="Unassembled WGS sequence"/>
</dbReference>
<keyword evidence="12 15" id="KW-0472">Membrane</keyword>
<evidence type="ECO:0000256" key="8">
    <source>
        <dbReference type="ARBA" id="ARBA00022723"/>
    </source>
</evidence>
<keyword evidence="6" id="KW-0997">Cell inner membrane</keyword>
<dbReference type="STRING" id="336566.ABB30_03075"/>
<dbReference type="NCBIfam" id="TIGR02120">
    <property type="entry name" value="GspF"/>
    <property type="match status" value="1"/>
</dbReference>
<accession>A0A0R0DM92</accession>
<dbReference type="GO" id="GO:0046872">
    <property type="term" value="F:metal ion binding"/>
    <property type="evidence" value="ECO:0007669"/>
    <property type="project" value="UniProtKB-KW"/>
</dbReference>
<dbReference type="InterPro" id="IPR001992">
    <property type="entry name" value="T2SS_GspF/T4SS_PilC_CS"/>
</dbReference>
<comment type="similarity">
    <text evidence="3 14">Belongs to the GSP F family.</text>
</comment>
<feature type="domain" description="Type II secretion system protein GspF" evidence="16">
    <location>
        <begin position="267"/>
        <end position="389"/>
    </location>
</feature>
<organism evidence="17 18">
    <name type="scientific">Stenotrophomonas ginsengisoli</name>
    <dbReference type="NCBI Taxonomy" id="336566"/>
    <lineage>
        <taxon>Bacteria</taxon>
        <taxon>Pseudomonadati</taxon>
        <taxon>Pseudomonadota</taxon>
        <taxon>Gammaproteobacteria</taxon>
        <taxon>Lysobacterales</taxon>
        <taxon>Lysobacteraceae</taxon>
        <taxon>Stenotrophomonas</taxon>
    </lineage>
</organism>
<dbReference type="RefSeq" id="WP_057636842.1">
    <property type="nucleotide sequence ID" value="NZ_LDJM01000008.1"/>
</dbReference>
<keyword evidence="4 14" id="KW-0813">Transport</keyword>
<keyword evidence="9" id="KW-0106">Calcium</keyword>
<dbReference type="PANTHER" id="PTHR30012:SF0">
    <property type="entry name" value="TYPE II SECRETION SYSTEM PROTEIN F-RELATED"/>
    <property type="match status" value="1"/>
</dbReference>
<evidence type="ECO:0000256" key="14">
    <source>
        <dbReference type="RuleBase" id="RU003923"/>
    </source>
</evidence>
<comment type="function">
    <text evidence="1">Component of the type II secretion system inner membrane complex required for the energy-dependent secretion of extracellular factors such as proteases and toxins from the periplasm.</text>
</comment>
<dbReference type="Pfam" id="PF00482">
    <property type="entry name" value="T2SSF"/>
    <property type="match status" value="2"/>
</dbReference>
<dbReference type="AlphaFoldDB" id="A0A0R0DM92"/>